<dbReference type="PANTHER" id="PTHR37483:SF1">
    <property type="entry name" value="UPF0125 PROTEIN RATB"/>
    <property type="match status" value="1"/>
</dbReference>
<dbReference type="OrthoDB" id="9796575at2"/>
<dbReference type="STRING" id="288768.SAMEA3906486_03371"/>
<dbReference type="PANTHER" id="PTHR37483">
    <property type="entry name" value="UPF0125 PROTEIN RATB"/>
    <property type="match status" value="1"/>
</dbReference>
<dbReference type="HAMAP" id="MF_00460">
    <property type="entry name" value="UPF0125_RnfH"/>
    <property type="match status" value="1"/>
</dbReference>
<dbReference type="InterPro" id="IPR016155">
    <property type="entry name" value="Mopterin_synth/thiamin_S_b"/>
</dbReference>
<accession>A0A157SL32</accession>
<dbReference type="Proteomes" id="UP000076848">
    <property type="component" value="Unassembled WGS sequence"/>
</dbReference>
<keyword evidence="5" id="KW-1185">Reference proteome</keyword>
<gene>
    <name evidence="4" type="primary">ratB</name>
    <name evidence="4" type="ORF">SAMEA3906486_03371</name>
</gene>
<reference evidence="4 5" key="1">
    <citation type="submission" date="2016-04" db="EMBL/GenBank/DDBJ databases">
        <authorList>
            <consortium name="Pathogen Informatics"/>
        </authorList>
    </citation>
    <scope>NUCLEOTIDE SEQUENCE [LARGE SCALE GENOMIC DNA]</scope>
    <source>
        <strain evidence="4 5">H050680373</strain>
    </source>
</reference>
<dbReference type="InterPro" id="IPR005346">
    <property type="entry name" value="RnfH"/>
</dbReference>
<evidence type="ECO:0000313" key="5">
    <source>
        <dbReference type="Proteomes" id="UP000076848"/>
    </source>
</evidence>
<name>A0A157SL32_9BORD</name>
<comment type="similarity">
    <text evidence="1 2">Belongs to the UPF0125 (RnfH) family.</text>
</comment>
<dbReference type="InterPro" id="IPR037021">
    <property type="entry name" value="RnfH_sf"/>
</dbReference>
<dbReference type="NCBIfam" id="NF002490">
    <property type="entry name" value="PRK01777.1"/>
    <property type="match status" value="1"/>
</dbReference>
<dbReference type="RefSeq" id="WP_082853116.1">
    <property type="nucleotide sequence ID" value="NZ_FKIF01000007.1"/>
</dbReference>
<organism evidence="4 5">
    <name type="scientific">Bordetella ansorpii</name>
    <dbReference type="NCBI Taxonomy" id="288768"/>
    <lineage>
        <taxon>Bacteria</taxon>
        <taxon>Pseudomonadati</taxon>
        <taxon>Pseudomonadota</taxon>
        <taxon>Betaproteobacteria</taxon>
        <taxon>Burkholderiales</taxon>
        <taxon>Alcaligenaceae</taxon>
        <taxon>Bordetella</taxon>
    </lineage>
</organism>
<evidence type="ECO:0000256" key="1">
    <source>
        <dbReference type="ARBA" id="ARBA00010645"/>
    </source>
</evidence>
<dbReference type="AlphaFoldDB" id="A0A157SL32"/>
<feature type="compositionally biased region" description="Basic residues" evidence="3">
    <location>
        <begin position="90"/>
        <end position="101"/>
    </location>
</feature>
<protein>
    <recommendedName>
        <fullName evidence="2">UPF0125 protein SAMEA3906486_03371</fullName>
    </recommendedName>
</protein>
<dbReference type="Pfam" id="PF03658">
    <property type="entry name" value="Ub-RnfH"/>
    <property type="match status" value="1"/>
</dbReference>
<proteinExistence type="inferred from homology"/>
<sequence length="111" mass="12074">MASDAIAGALRVQVCHAAAASAWQRDLTLPAGATVADALAASGFVQAFPGIDPWRHGVGIYGRACVPDALLADGDRVEIYRELRFDPKESRRRRVEHRRTSQARQRPPGLL</sequence>
<evidence type="ECO:0000256" key="3">
    <source>
        <dbReference type="SAM" id="MobiDB-lite"/>
    </source>
</evidence>
<feature type="region of interest" description="Disordered" evidence="3">
    <location>
        <begin position="89"/>
        <end position="111"/>
    </location>
</feature>
<evidence type="ECO:0000256" key="2">
    <source>
        <dbReference type="HAMAP-Rule" id="MF_00460"/>
    </source>
</evidence>
<evidence type="ECO:0000313" key="4">
    <source>
        <dbReference type="EMBL" id="SAI71132.1"/>
    </source>
</evidence>
<dbReference type="SUPFAM" id="SSF54285">
    <property type="entry name" value="MoaD/ThiS"/>
    <property type="match status" value="1"/>
</dbReference>
<dbReference type="Gene3D" id="3.10.20.280">
    <property type="entry name" value="RnfH-like"/>
    <property type="match status" value="1"/>
</dbReference>
<dbReference type="EMBL" id="FKIF01000007">
    <property type="protein sequence ID" value="SAI71132.1"/>
    <property type="molecule type" value="Genomic_DNA"/>
</dbReference>